<keyword evidence="1" id="KW-0812">Transmembrane</keyword>
<dbReference type="Pfam" id="PF09578">
    <property type="entry name" value="Spore_YabQ"/>
    <property type="match status" value="1"/>
</dbReference>
<organism evidence="2 3">
    <name type="scientific">Desmospora profundinema</name>
    <dbReference type="NCBI Taxonomy" id="1571184"/>
    <lineage>
        <taxon>Bacteria</taxon>
        <taxon>Bacillati</taxon>
        <taxon>Bacillota</taxon>
        <taxon>Bacilli</taxon>
        <taxon>Bacillales</taxon>
        <taxon>Thermoactinomycetaceae</taxon>
        <taxon>Desmospora</taxon>
    </lineage>
</organism>
<evidence type="ECO:0000313" key="3">
    <source>
        <dbReference type="Proteomes" id="UP001185012"/>
    </source>
</evidence>
<proteinExistence type="predicted"/>
<dbReference type="InterPro" id="IPR019074">
    <property type="entry name" value="YabQ"/>
</dbReference>
<dbReference type="RefSeq" id="WP_309867887.1">
    <property type="nucleotide sequence ID" value="NZ_JAVDQG010000007.1"/>
</dbReference>
<evidence type="ECO:0000313" key="2">
    <source>
        <dbReference type="EMBL" id="MDR6227097.1"/>
    </source>
</evidence>
<name>A0ABU1IQL8_9BACL</name>
<sequence length="194" mass="23093">MTLYTQWVTMGLMLSSGCLMGLMLDLYRVLKTRFHMRGWVVSFVDLLYWTVAAGMVFGLLFWSNWGELRLPVLVAIAAGWFTYHIWFSRLATRVLRALLAGVETLCRWVLRILYVCLWLPLAALWMLLYRVFIGLVQLLWAALRFPLWILSPVFRWLQPLREGLVQGARPVIRRFRRWIDWLRRWFPGQRNDGE</sequence>
<dbReference type="NCBIfam" id="TIGR02893">
    <property type="entry name" value="spore_yabQ"/>
    <property type="match status" value="1"/>
</dbReference>
<feature type="transmembrane region" description="Helical" evidence="1">
    <location>
        <begin position="108"/>
        <end position="132"/>
    </location>
</feature>
<gene>
    <name evidence="2" type="ORF">JOE21_003109</name>
</gene>
<comment type="caution">
    <text evidence="2">The sequence shown here is derived from an EMBL/GenBank/DDBJ whole genome shotgun (WGS) entry which is preliminary data.</text>
</comment>
<dbReference type="Proteomes" id="UP001185012">
    <property type="component" value="Unassembled WGS sequence"/>
</dbReference>
<accession>A0ABU1IQL8</accession>
<feature type="transmembrane region" description="Helical" evidence="1">
    <location>
        <begin position="6"/>
        <end position="27"/>
    </location>
</feature>
<feature type="transmembrane region" description="Helical" evidence="1">
    <location>
        <begin position="68"/>
        <end position="87"/>
    </location>
</feature>
<keyword evidence="1" id="KW-0472">Membrane</keyword>
<protein>
    <submittedName>
        <fullName evidence="2">Spore cortex biosynthesis protein YabQ</fullName>
    </submittedName>
</protein>
<dbReference type="EMBL" id="JAVDQG010000007">
    <property type="protein sequence ID" value="MDR6227097.1"/>
    <property type="molecule type" value="Genomic_DNA"/>
</dbReference>
<reference evidence="2 3" key="1">
    <citation type="submission" date="2023-07" db="EMBL/GenBank/DDBJ databases">
        <title>Genomic Encyclopedia of Type Strains, Phase IV (KMG-IV): sequencing the most valuable type-strain genomes for metagenomic binning, comparative biology and taxonomic classification.</title>
        <authorList>
            <person name="Goeker M."/>
        </authorList>
    </citation>
    <scope>NUCLEOTIDE SEQUENCE [LARGE SCALE GENOMIC DNA]</scope>
    <source>
        <strain evidence="2 3">DSM 45903</strain>
    </source>
</reference>
<evidence type="ECO:0000256" key="1">
    <source>
        <dbReference type="SAM" id="Phobius"/>
    </source>
</evidence>
<feature type="transmembrane region" description="Helical" evidence="1">
    <location>
        <begin position="39"/>
        <end position="62"/>
    </location>
</feature>
<keyword evidence="1" id="KW-1133">Transmembrane helix</keyword>
<keyword evidence="3" id="KW-1185">Reference proteome</keyword>